<dbReference type="SMART" id="SM00300">
    <property type="entry name" value="ChSh"/>
    <property type="match status" value="1"/>
</dbReference>
<feature type="compositionally biased region" description="Basic and acidic residues" evidence="4">
    <location>
        <begin position="7"/>
        <end position="16"/>
    </location>
</feature>
<dbReference type="InterPro" id="IPR008251">
    <property type="entry name" value="Chromo_shadow_dom"/>
</dbReference>
<comment type="subcellular location">
    <subcellularLocation>
        <location evidence="1">Nucleus</location>
    </subcellularLocation>
</comment>
<dbReference type="PANTHER" id="PTHR22812">
    <property type="entry name" value="CHROMOBOX PROTEIN"/>
    <property type="match status" value="1"/>
</dbReference>
<dbReference type="SMART" id="SM00298">
    <property type="entry name" value="CHROMO"/>
    <property type="match status" value="2"/>
</dbReference>
<dbReference type="FunFam" id="2.40.50.40:FF:000031">
    <property type="entry name" value="Heterochromatin protein 1"/>
    <property type="match status" value="1"/>
</dbReference>
<dbReference type="EMBL" id="NIVC01000240">
    <property type="protein sequence ID" value="PAA87264.1"/>
    <property type="molecule type" value="Genomic_DNA"/>
</dbReference>
<evidence type="ECO:0000256" key="4">
    <source>
        <dbReference type="SAM" id="MobiDB-lite"/>
    </source>
</evidence>
<feature type="non-terminal residue" evidence="6">
    <location>
        <position position="1"/>
    </location>
</feature>
<feature type="compositionally biased region" description="Basic and acidic residues" evidence="4">
    <location>
        <begin position="127"/>
        <end position="143"/>
    </location>
</feature>
<dbReference type="PROSITE" id="PS00598">
    <property type="entry name" value="CHROMO_1"/>
    <property type="match status" value="1"/>
</dbReference>
<dbReference type="GO" id="GO:0005634">
    <property type="term" value="C:nucleus"/>
    <property type="evidence" value="ECO:0007669"/>
    <property type="project" value="UniProtKB-SubCell"/>
</dbReference>
<accession>A0A267GPB3</accession>
<feature type="region of interest" description="Disordered" evidence="4">
    <location>
        <begin position="1"/>
        <end position="52"/>
    </location>
</feature>
<evidence type="ECO:0000256" key="3">
    <source>
        <dbReference type="ARBA" id="ARBA00023242"/>
    </source>
</evidence>
<evidence type="ECO:0000256" key="2">
    <source>
        <dbReference type="ARBA" id="ARBA00022737"/>
    </source>
</evidence>
<dbReference type="OrthoDB" id="433924at2759"/>
<evidence type="ECO:0000313" key="7">
    <source>
        <dbReference type="Proteomes" id="UP000215902"/>
    </source>
</evidence>
<keyword evidence="3" id="KW-0539">Nucleus</keyword>
<dbReference type="CDD" id="cd00034">
    <property type="entry name" value="CSD"/>
    <property type="match status" value="1"/>
</dbReference>
<keyword evidence="2" id="KW-0677">Repeat</keyword>
<evidence type="ECO:0000256" key="1">
    <source>
        <dbReference type="ARBA" id="ARBA00004123"/>
    </source>
</evidence>
<dbReference type="InterPro" id="IPR023779">
    <property type="entry name" value="Chromodomain_CS"/>
</dbReference>
<comment type="caution">
    <text evidence="6">The sequence shown here is derived from an EMBL/GenBank/DDBJ whole genome shotgun (WGS) entry which is preliminary data.</text>
</comment>
<dbReference type="InterPro" id="IPR000953">
    <property type="entry name" value="Chromo/chromo_shadow_dom"/>
</dbReference>
<feature type="region of interest" description="Disordered" evidence="4">
    <location>
        <begin position="92"/>
        <end position="157"/>
    </location>
</feature>
<dbReference type="GO" id="GO:0000792">
    <property type="term" value="C:heterochromatin"/>
    <property type="evidence" value="ECO:0007669"/>
    <property type="project" value="UniProtKB-ARBA"/>
</dbReference>
<dbReference type="InterPro" id="IPR016197">
    <property type="entry name" value="Chromo-like_dom_sf"/>
</dbReference>
<dbReference type="InterPro" id="IPR051219">
    <property type="entry name" value="Heterochromatin_chromo-domain"/>
</dbReference>
<proteinExistence type="predicted"/>
<dbReference type="Pfam" id="PF01393">
    <property type="entry name" value="Chromo_shadow"/>
    <property type="match status" value="1"/>
</dbReference>
<name>A0A267GPB3_9PLAT</name>
<dbReference type="Pfam" id="PF00385">
    <property type="entry name" value="Chromo"/>
    <property type="match status" value="1"/>
</dbReference>
<protein>
    <recommendedName>
        <fullName evidence="5">Chromo domain-containing protein</fullName>
    </recommendedName>
</protein>
<evidence type="ECO:0000259" key="5">
    <source>
        <dbReference type="PROSITE" id="PS50013"/>
    </source>
</evidence>
<dbReference type="CDD" id="cd18631">
    <property type="entry name" value="CD_HP1_like"/>
    <property type="match status" value="1"/>
</dbReference>
<feature type="compositionally biased region" description="Basic residues" evidence="4">
    <location>
        <begin position="95"/>
        <end position="108"/>
    </location>
</feature>
<dbReference type="InterPro" id="IPR023780">
    <property type="entry name" value="Chromo_domain"/>
</dbReference>
<feature type="domain" description="Chromo" evidence="5">
    <location>
        <begin position="162"/>
        <end position="220"/>
    </location>
</feature>
<dbReference type="SUPFAM" id="SSF54160">
    <property type="entry name" value="Chromo domain-like"/>
    <property type="match status" value="2"/>
</dbReference>
<organism evidence="6 7">
    <name type="scientific">Macrostomum lignano</name>
    <dbReference type="NCBI Taxonomy" id="282301"/>
    <lineage>
        <taxon>Eukaryota</taxon>
        <taxon>Metazoa</taxon>
        <taxon>Spiralia</taxon>
        <taxon>Lophotrochozoa</taxon>
        <taxon>Platyhelminthes</taxon>
        <taxon>Rhabditophora</taxon>
        <taxon>Macrostomorpha</taxon>
        <taxon>Macrostomida</taxon>
        <taxon>Macrostomidae</taxon>
        <taxon>Macrostomum</taxon>
    </lineage>
</organism>
<reference evidence="6 7" key="1">
    <citation type="submission" date="2017-06" db="EMBL/GenBank/DDBJ databases">
        <title>A platform for efficient transgenesis in Macrostomum lignano, a flatworm model organism for stem cell research.</title>
        <authorList>
            <person name="Berezikov E."/>
        </authorList>
    </citation>
    <scope>NUCLEOTIDE SEQUENCE [LARGE SCALE GENOMIC DNA]</scope>
    <source>
        <strain evidence="6">DV1</strain>
        <tissue evidence="6">Whole organism</tissue>
    </source>
</reference>
<gene>
    <name evidence="6" type="ORF">BOX15_Mlig008021g2</name>
</gene>
<dbReference type="PROSITE" id="PS50013">
    <property type="entry name" value="CHROMO_2"/>
    <property type="match status" value="2"/>
</dbReference>
<feature type="domain" description="Chromo" evidence="5">
    <location>
        <begin position="43"/>
        <end position="101"/>
    </location>
</feature>
<sequence length="224" mass="24930">SLASSEMPEKRKSDEARDADEEPPAAAVNVQPEIEEEEDADEYQVEKIMDSRIRNGKKEYLIKWKNYPHSDNTWEPEENCDCPEIVAEFESTRAERKKHGPSEKKRRVGASGGGDADSASGSGTRKPTGEKAAKKSKEAKLAESDGPAGSGATKLRGFERGLQADRIVGATDSSGELMFLMKWVDHDEADLVPARQANIKCPQVVIRFYEERLTWHTHDNAENK</sequence>
<dbReference type="Gene3D" id="2.40.50.40">
    <property type="match status" value="2"/>
</dbReference>
<feature type="compositionally biased region" description="Acidic residues" evidence="4">
    <location>
        <begin position="33"/>
        <end position="43"/>
    </location>
</feature>
<dbReference type="STRING" id="282301.A0A267GPB3"/>
<dbReference type="InterPro" id="IPR017984">
    <property type="entry name" value="Chromo_dom_subgr"/>
</dbReference>
<dbReference type="PRINTS" id="PR00504">
    <property type="entry name" value="CHROMODOMAIN"/>
</dbReference>
<keyword evidence="7" id="KW-1185">Reference proteome</keyword>
<evidence type="ECO:0000313" key="6">
    <source>
        <dbReference type="EMBL" id="PAA87264.1"/>
    </source>
</evidence>
<dbReference type="Proteomes" id="UP000215902">
    <property type="component" value="Unassembled WGS sequence"/>
</dbReference>
<dbReference type="AlphaFoldDB" id="A0A267GPB3"/>